<keyword evidence="5" id="KW-1185">Reference proteome</keyword>
<name>A0ABN9R7R2_9DINO</name>
<dbReference type="InterPro" id="IPR011009">
    <property type="entry name" value="Kinase-like_dom_sf"/>
</dbReference>
<dbReference type="EC" id="2.7.11.1" evidence="1"/>
<accession>A0ABN9R7R2</accession>
<reference evidence="4" key="1">
    <citation type="submission" date="2023-10" db="EMBL/GenBank/DDBJ databases">
        <authorList>
            <person name="Chen Y."/>
            <person name="Shah S."/>
            <person name="Dougan E. K."/>
            <person name="Thang M."/>
            <person name="Chan C."/>
        </authorList>
    </citation>
    <scope>NUCLEOTIDE SEQUENCE [LARGE SCALE GENOMIC DNA]</scope>
</reference>
<organism evidence="4 5">
    <name type="scientific">Prorocentrum cordatum</name>
    <dbReference type="NCBI Taxonomy" id="2364126"/>
    <lineage>
        <taxon>Eukaryota</taxon>
        <taxon>Sar</taxon>
        <taxon>Alveolata</taxon>
        <taxon>Dinophyceae</taxon>
        <taxon>Prorocentrales</taxon>
        <taxon>Prorocentraceae</taxon>
        <taxon>Prorocentrum</taxon>
    </lineage>
</organism>
<dbReference type="PANTHER" id="PTHR11909">
    <property type="entry name" value="CASEIN KINASE-RELATED"/>
    <property type="match status" value="1"/>
</dbReference>
<dbReference type="SUPFAM" id="SSF56112">
    <property type="entry name" value="Protein kinase-like (PK-like)"/>
    <property type="match status" value="1"/>
</dbReference>
<evidence type="ECO:0000313" key="5">
    <source>
        <dbReference type="Proteomes" id="UP001189429"/>
    </source>
</evidence>
<sequence>MVRFEQMVCKELAQGACEGYDVDSLRGQSRFCSCPCPAVRGIVSLYDEHDVLAMELMGPNLREYAMALGPGRWPLPEDLVLVLGAALVGRLQQLHAAGFVHRDIKPDNVVLSLEEGPDEGPIPRVVFVDFALAIRFASPDGTGHIVGKIAGLLR</sequence>
<evidence type="ECO:0000313" key="4">
    <source>
        <dbReference type="EMBL" id="CAK0814913.1"/>
    </source>
</evidence>
<comment type="caution">
    <text evidence="4">The sequence shown here is derived from an EMBL/GenBank/DDBJ whole genome shotgun (WGS) entry which is preliminary data.</text>
</comment>
<evidence type="ECO:0000256" key="2">
    <source>
        <dbReference type="ARBA" id="ARBA00023860"/>
    </source>
</evidence>
<feature type="domain" description="Protein kinase" evidence="3">
    <location>
        <begin position="1"/>
        <end position="154"/>
    </location>
</feature>
<evidence type="ECO:0000259" key="3">
    <source>
        <dbReference type="PROSITE" id="PS50011"/>
    </source>
</evidence>
<evidence type="ECO:0000256" key="1">
    <source>
        <dbReference type="ARBA" id="ARBA00012513"/>
    </source>
</evidence>
<gene>
    <name evidence="4" type="ORF">PCOR1329_LOCUS18395</name>
</gene>
<dbReference type="PROSITE" id="PS50011">
    <property type="entry name" value="PROTEIN_KINASE_DOM"/>
    <property type="match status" value="1"/>
</dbReference>
<dbReference type="PROSITE" id="PS00108">
    <property type="entry name" value="PROTEIN_KINASE_ST"/>
    <property type="match status" value="1"/>
</dbReference>
<dbReference type="EMBL" id="CAUYUJ010005780">
    <property type="protein sequence ID" value="CAK0814913.1"/>
    <property type="molecule type" value="Genomic_DNA"/>
</dbReference>
<dbReference type="InterPro" id="IPR008271">
    <property type="entry name" value="Ser/Thr_kinase_AS"/>
</dbReference>
<dbReference type="Proteomes" id="UP001189429">
    <property type="component" value="Unassembled WGS sequence"/>
</dbReference>
<dbReference type="Gene3D" id="1.10.510.10">
    <property type="entry name" value="Transferase(Phosphotransferase) domain 1"/>
    <property type="match status" value="1"/>
</dbReference>
<dbReference type="InterPro" id="IPR000719">
    <property type="entry name" value="Prot_kinase_dom"/>
</dbReference>
<protein>
    <recommendedName>
        <fullName evidence="2">Casein kinase I</fullName>
        <ecNumber evidence="1">2.7.11.1</ecNumber>
    </recommendedName>
</protein>
<dbReference type="InterPro" id="IPR050235">
    <property type="entry name" value="CK1_Ser-Thr_kinase"/>
</dbReference>
<proteinExistence type="predicted"/>